<dbReference type="GO" id="GO:0003735">
    <property type="term" value="F:structural constituent of ribosome"/>
    <property type="evidence" value="ECO:0007669"/>
    <property type="project" value="InterPro"/>
</dbReference>
<keyword evidence="2 7" id="KW-0699">rRNA-binding</keyword>
<dbReference type="PANTHER" id="PTHR21368">
    <property type="entry name" value="50S RIBOSOMAL PROTEIN L9"/>
    <property type="match status" value="1"/>
</dbReference>
<keyword evidence="4 7" id="KW-0689">Ribosomal protein</keyword>
<dbReference type="SUPFAM" id="SSF55653">
    <property type="entry name" value="Ribosomal protein L9 C-domain"/>
    <property type="match status" value="1"/>
</dbReference>
<evidence type="ECO:0000259" key="10">
    <source>
        <dbReference type="Pfam" id="PF03948"/>
    </source>
</evidence>
<dbReference type="InterPro" id="IPR036791">
    <property type="entry name" value="Ribosomal_bL9_C_sf"/>
</dbReference>
<feature type="domain" description="Ribosomal protein L9" evidence="9">
    <location>
        <begin position="1"/>
        <end position="47"/>
    </location>
</feature>
<evidence type="ECO:0000256" key="1">
    <source>
        <dbReference type="ARBA" id="ARBA00010605"/>
    </source>
</evidence>
<dbReference type="InterPro" id="IPR020069">
    <property type="entry name" value="Ribosomal_bL9_C"/>
</dbReference>
<dbReference type="Pfam" id="PF01281">
    <property type="entry name" value="Ribosomal_L9_N"/>
    <property type="match status" value="1"/>
</dbReference>
<gene>
    <name evidence="7" type="primary">rplI</name>
    <name evidence="11" type="ORF">AUJ66_00945</name>
</gene>
<dbReference type="InterPro" id="IPR009027">
    <property type="entry name" value="Ribosomal_bL9/RNase_H1_N"/>
</dbReference>
<dbReference type="GO" id="GO:0019843">
    <property type="term" value="F:rRNA binding"/>
    <property type="evidence" value="ECO:0007669"/>
    <property type="project" value="UniProtKB-UniRule"/>
</dbReference>
<comment type="caution">
    <text evidence="11">The sequence shown here is derived from an EMBL/GenBank/DDBJ whole genome shotgun (WGS) entry which is preliminary data.</text>
</comment>
<dbReference type="EMBL" id="MNUO01000012">
    <property type="protein sequence ID" value="OIN98504.1"/>
    <property type="molecule type" value="Genomic_DNA"/>
</dbReference>
<feature type="coiled-coil region" evidence="8">
    <location>
        <begin position="44"/>
        <end position="85"/>
    </location>
</feature>
<dbReference type="GO" id="GO:0006412">
    <property type="term" value="P:translation"/>
    <property type="evidence" value="ECO:0007669"/>
    <property type="project" value="UniProtKB-UniRule"/>
</dbReference>
<keyword evidence="5 7" id="KW-0687">Ribonucleoprotein</keyword>
<comment type="similarity">
    <text evidence="1 7">Belongs to the bacterial ribosomal protein bL9 family.</text>
</comment>
<keyword evidence="3 7" id="KW-0694">RNA-binding</keyword>
<protein>
    <recommendedName>
        <fullName evidence="6 7">Large ribosomal subunit protein bL9</fullName>
    </recommendedName>
</protein>
<dbReference type="NCBIfam" id="TIGR00158">
    <property type="entry name" value="L9"/>
    <property type="match status" value="1"/>
</dbReference>
<proteinExistence type="inferred from homology"/>
<dbReference type="InterPro" id="IPR020070">
    <property type="entry name" value="Ribosomal_bL9_N"/>
</dbReference>
<dbReference type="GO" id="GO:1990904">
    <property type="term" value="C:ribonucleoprotein complex"/>
    <property type="evidence" value="ECO:0007669"/>
    <property type="project" value="UniProtKB-KW"/>
</dbReference>
<dbReference type="Gene3D" id="3.10.430.100">
    <property type="entry name" value="Ribosomal protein L9, C-terminal domain"/>
    <property type="match status" value="1"/>
</dbReference>
<dbReference type="SUPFAM" id="SSF55658">
    <property type="entry name" value="L9 N-domain-like"/>
    <property type="match status" value="1"/>
</dbReference>
<dbReference type="InterPro" id="IPR020594">
    <property type="entry name" value="Ribosomal_bL9_bac/chp"/>
</dbReference>
<dbReference type="GO" id="GO:0005840">
    <property type="term" value="C:ribosome"/>
    <property type="evidence" value="ECO:0007669"/>
    <property type="project" value="UniProtKB-KW"/>
</dbReference>
<evidence type="ECO:0000259" key="9">
    <source>
        <dbReference type="Pfam" id="PF01281"/>
    </source>
</evidence>
<evidence type="ECO:0000256" key="3">
    <source>
        <dbReference type="ARBA" id="ARBA00022884"/>
    </source>
</evidence>
<sequence>MKVILRKEIENIGKTGDVVNVADGHARNYLIPEGLVFLATPQNLKKLEEEKKREEASKKKEKKEAEELKAKIESLSCTIARKTEQENKLFGSITPADISEELLAKGVEIDKKKIEIAQPVREFGIYTIPVRIHPEVEAHIKIWVVKE</sequence>
<dbReference type="InterPro" id="IPR000244">
    <property type="entry name" value="Ribosomal_bL9"/>
</dbReference>
<evidence type="ECO:0000256" key="8">
    <source>
        <dbReference type="SAM" id="Coils"/>
    </source>
</evidence>
<evidence type="ECO:0000256" key="6">
    <source>
        <dbReference type="ARBA" id="ARBA00035292"/>
    </source>
</evidence>
<evidence type="ECO:0000256" key="7">
    <source>
        <dbReference type="HAMAP-Rule" id="MF_00503"/>
    </source>
</evidence>
<dbReference type="Pfam" id="PF03948">
    <property type="entry name" value="Ribosomal_L9_C"/>
    <property type="match status" value="1"/>
</dbReference>
<evidence type="ECO:0000313" key="12">
    <source>
        <dbReference type="Proteomes" id="UP000182278"/>
    </source>
</evidence>
<dbReference type="AlphaFoldDB" id="A0A1J4SGS4"/>
<dbReference type="HAMAP" id="MF_00503">
    <property type="entry name" value="Ribosomal_bL9"/>
    <property type="match status" value="1"/>
</dbReference>
<name>A0A1J4SGS4_9BACT</name>
<dbReference type="Gene3D" id="3.40.5.10">
    <property type="entry name" value="Ribosomal protein L9, N-terminal domain"/>
    <property type="match status" value="1"/>
</dbReference>
<accession>A0A1J4SGS4</accession>
<dbReference type="STRING" id="1817893.AUJ66_00945"/>
<dbReference type="InterPro" id="IPR036935">
    <property type="entry name" value="Ribosomal_bL9_N_sf"/>
</dbReference>
<evidence type="ECO:0000256" key="5">
    <source>
        <dbReference type="ARBA" id="ARBA00023274"/>
    </source>
</evidence>
<comment type="function">
    <text evidence="7">Binds to the 23S rRNA.</text>
</comment>
<keyword evidence="8" id="KW-0175">Coiled coil</keyword>
<evidence type="ECO:0000256" key="2">
    <source>
        <dbReference type="ARBA" id="ARBA00022730"/>
    </source>
</evidence>
<evidence type="ECO:0000313" key="11">
    <source>
        <dbReference type="EMBL" id="OIN98504.1"/>
    </source>
</evidence>
<organism evidence="11 12">
    <name type="scientific">Candidatus Desantisbacteria bacterium CG1_02_38_46</name>
    <dbReference type="NCBI Taxonomy" id="1817893"/>
    <lineage>
        <taxon>Bacteria</taxon>
        <taxon>Candidatus Desantisiibacteriota</taxon>
    </lineage>
</organism>
<evidence type="ECO:0000256" key="4">
    <source>
        <dbReference type="ARBA" id="ARBA00022980"/>
    </source>
</evidence>
<feature type="domain" description="Large ribosomal subunit protein bL9 C-terminal" evidence="10">
    <location>
        <begin position="63"/>
        <end position="145"/>
    </location>
</feature>
<reference evidence="11 12" key="1">
    <citation type="journal article" date="2016" name="Environ. Microbiol.">
        <title>Genomic resolution of a cold subsurface aquifer community provides metabolic insights for novel microbes adapted to high CO concentrations.</title>
        <authorList>
            <person name="Probst A.J."/>
            <person name="Castelle C.J."/>
            <person name="Singh A."/>
            <person name="Brown C.T."/>
            <person name="Anantharaman K."/>
            <person name="Sharon I."/>
            <person name="Hug L.A."/>
            <person name="Burstein D."/>
            <person name="Emerson J.B."/>
            <person name="Thomas B.C."/>
            <person name="Banfield J.F."/>
        </authorList>
    </citation>
    <scope>NUCLEOTIDE SEQUENCE [LARGE SCALE GENOMIC DNA]</scope>
    <source>
        <strain evidence="11">CG1_02_38_46</strain>
    </source>
</reference>
<dbReference type="Proteomes" id="UP000182278">
    <property type="component" value="Unassembled WGS sequence"/>
</dbReference>